<gene>
    <name evidence="1" type="ORF">PV05_01899</name>
</gene>
<sequence length="130" mass="13945">MLHVPTSESACAVQVYASLRPSNVLKMSEMNDDGSGGIKRLSKDCHLRGWGWVVIVSAQQLIGLVEGDGETLLQASAPAQHTSASGEIQYVVHAPSCDKRPRLSVEDTRVVEVTQAVKPSALFNKAQSTD</sequence>
<dbReference type="EMBL" id="KN847317">
    <property type="protein sequence ID" value="KIW61824.1"/>
    <property type="molecule type" value="Genomic_DNA"/>
</dbReference>
<dbReference type="HOGENOM" id="CLU_1938183_0_0_1"/>
<proteinExistence type="predicted"/>
<dbReference type="GeneID" id="25323807"/>
<evidence type="ECO:0000313" key="1">
    <source>
        <dbReference type="EMBL" id="KIW61825.1"/>
    </source>
</evidence>
<dbReference type="RefSeq" id="XP_013322406.1">
    <property type="nucleotide sequence ID" value="XM_013466952.1"/>
</dbReference>
<organism evidence="1 2">
    <name type="scientific">Exophiala xenobiotica</name>
    <dbReference type="NCBI Taxonomy" id="348802"/>
    <lineage>
        <taxon>Eukaryota</taxon>
        <taxon>Fungi</taxon>
        <taxon>Dikarya</taxon>
        <taxon>Ascomycota</taxon>
        <taxon>Pezizomycotina</taxon>
        <taxon>Eurotiomycetes</taxon>
        <taxon>Chaetothyriomycetidae</taxon>
        <taxon>Chaetothyriales</taxon>
        <taxon>Herpotrichiellaceae</taxon>
        <taxon>Exophiala</taxon>
    </lineage>
</organism>
<dbReference type="Proteomes" id="UP000054342">
    <property type="component" value="Unassembled WGS sequence"/>
</dbReference>
<dbReference type="RefSeq" id="XP_013322409.1">
    <property type="nucleotide sequence ID" value="XM_013466955.1"/>
</dbReference>
<keyword evidence="2" id="KW-1185">Reference proteome</keyword>
<dbReference type="RefSeq" id="XP_013322407.1">
    <property type="nucleotide sequence ID" value="XM_013466953.1"/>
</dbReference>
<reference evidence="1 2" key="1">
    <citation type="submission" date="2015-01" db="EMBL/GenBank/DDBJ databases">
        <title>The Genome Sequence of Exophiala xenobiotica CBS118157.</title>
        <authorList>
            <consortium name="The Broad Institute Genomics Platform"/>
            <person name="Cuomo C."/>
            <person name="de Hoog S."/>
            <person name="Gorbushina A."/>
            <person name="Stielow B."/>
            <person name="Teixiera M."/>
            <person name="Abouelleil A."/>
            <person name="Chapman S.B."/>
            <person name="Priest M."/>
            <person name="Young S.K."/>
            <person name="Wortman J."/>
            <person name="Nusbaum C."/>
            <person name="Birren B."/>
        </authorList>
    </citation>
    <scope>NUCLEOTIDE SEQUENCE [LARGE SCALE GENOMIC DNA]</scope>
    <source>
        <strain evidence="1 2">CBS 118157</strain>
    </source>
</reference>
<dbReference type="AlphaFoldDB" id="A0A0D2F4A1"/>
<dbReference type="RefSeq" id="XP_013322408.1">
    <property type="nucleotide sequence ID" value="XM_013466954.1"/>
</dbReference>
<name>A0A0D2F4A1_9EURO</name>
<evidence type="ECO:0000313" key="2">
    <source>
        <dbReference type="Proteomes" id="UP000054342"/>
    </source>
</evidence>
<protein>
    <submittedName>
        <fullName evidence="1">Uncharacterized protein</fullName>
    </submittedName>
</protein>
<accession>A0A0D2F4A1</accession>
<dbReference type="EMBL" id="KN847317">
    <property type="protein sequence ID" value="KIW61822.1"/>
    <property type="molecule type" value="Genomic_DNA"/>
</dbReference>
<dbReference type="EMBL" id="KN847317">
    <property type="protein sequence ID" value="KIW61825.1"/>
    <property type="molecule type" value="Genomic_DNA"/>
</dbReference>
<dbReference type="EMBL" id="KN847317">
    <property type="protein sequence ID" value="KIW61823.1"/>
    <property type="molecule type" value="Genomic_DNA"/>
</dbReference>